<dbReference type="Gene3D" id="1.10.340.70">
    <property type="match status" value="1"/>
</dbReference>
<dbReference type="Pfam" id="PF17921">
    <property type="entry name" value="Integrase_H2C2"/>
    <property type="match status" value="1"/>
</dbReference>
<dbReference type="Pfam" id="PF17917">
    <property type="entry name" value="RT_RNaseH"/>
    <property type="match status" value="1"/>
</dbReference>
<dbReference type="GO" id="GO:0003676">
    <property type="term" value="F:nucleic acid binding"/>
    <property type="evidence" value="ECO:0007669"/>
    <property type="project" value="InterPro"/>
</dbReference>
<dbReference type="SMART" id="SM00431">
    <property type="entry name" value="SCAN"/>
    <property type="match status" value="1"/>
</dbReference>
<dbReference type="KEGG" id="char:116219098"/>
<evidence type="ECO:0000259" key="17">
    <source>
        <dbReference type="PROSITE" id="PS50994"/>
    </source>
</evidence>
<dbReference type="InterPro" id="IPR054465">
    <property type="entry name" value="Integrase_p58-like_C"/>
</dbReference>
<feature type="domain" description="CCHC-type" evidence="13">
    <location>
        <begin position="189"/>
        <end position="203"/>
    </location>
</feature>
<dbReference type="Pfam" id="PF00665">
    <property type="entry name" value="rve"/>
    <property type="match status" value="1"/>
</dbReference>
<keyword evidence="6" id="KW-0540">Nuclease</keyword>
<keyword evidence="9" id="KW-0695">RNA-directed DNA polymerase</keyword>
<dbReference type="Gene3D" id="3.30.420.10">
    <property type="entry name" value="Ribonuclease H-like superfamily/Ribonuclease H"/>
    <property type="match status" value="1"/>
</dbReference>
<dbReference type="SUPFAM" id="SSF56672">
    <property type="entry name" value="DNA/RNA polymerases"/>
    <property type="match status" value="1"/>
</dbReference>
<dbReference type="CDD" id="cd09274">
    <property type="entry name" value="RNase_HI_RT_Ty3"/>
    <property type="match status" value="1"/>
</dbReference>
<dbReference type="PROSITE" id="PS50804">
    <property type="entry name" value="SCAN_BOX"/>
    <property type="match status" value="1"/>
</dbReference>
<dbReference type="Pfam" id="PF02023">
    <property type="entry name" value="SCAN"/>
    <property type="match status" value="1"/>
</dbReference>
<dbReference type="EC" id="3.1.26.4" evidence="2"/>
<dbReference type="Gene3D" id="2.40.70.10">
    <property type="entry name" value="Acid Proteases"/>
    <property type="match status" value="1"/>
</dbReference>
<evidence type="ECO:0000256" key="6">
    <source>
        <dbReference type="ARBA" id="ARBA00022722"/>
    </source>
</evidence>
<evidence type="ECO:0000256" key="8">
    <source>
        <dbReference type="ARBA" id="ARBA00022801"/>
    </source>
</evidence>
<feature type="domain" description="Integrase catalytic" evidence="17">
    <location>
        <begin position="518"/>
        <end position="676"/>
    </location>
</feature>
<dbReference type="InterPro" id="IPR050951">
    <property type="entry name" value="Retrovirus_Pol_polyprotein"/>
</dbReference>
<evidence type="ECO:0000256" key="9">
    <source>
        <dbReference type="ARBA" id="ARBA00022918"/>
    </source>
</evidence>
<dbReference type="SUPFAM" id="SSF53098">
    <property type="entry name" value="Ribonuclease H-like"/>
    <property type="match status" value="1"/>
</dbReference>
<dbReference type="Pfam" id="PF00078">
    <property type="entry name" value="RVT_1"/>
    <property type="match status" value="1"/>
</dbReference>
<dbReference type="Pfam" id="PF22938">
    <property type="entry name" value="Integrase_p58_C"/>
    <property type="match status" value="1"/>
</dbReference>
<dbReference type="CDD" id="cd01647">
    <property type="entry name" value="RT_LTR"/>
    <property type="match status" value="1"/>
</dbReference>
<dbReference type="GO" id="GO:0015074">
    <property type="term" value="P:DNA integration"/>
    <property type="evidence" value="ECO:0007669"/>
    <property type="project" value="InterPro"/>
</dbReference>
<dbReference type="SMART" id="SM00343">
    <property type="entry name" value="ZnF_C2HC"/>
    <property type="match status" value="1"/>
</dbReference>
<evidence type="ECO:0000313" key="18">
    <source>
        <dbReference type="Proteomes" id="UP000515152"/>
    </source>
</evidence>
<keyword evidence="5" id="KW-0548">Nucleotidyltransferase</keyword>
<dbReference type="PANTHER" id="PTHR37984">
    <property type="entry name" value="PROTEIN CBG26694"/>
    <property type="match status" value="1"/>
</dbReference>
<keyword evidence="11" id="KW-0479">Metal-binding</keyword>
<dbReference type="Pfam" id="PF00077">
    <property type="entry name" value="RVP"/>
    <property type="match status" value="1"/>
</dbReference>
<dbReference type="FunFam" id="3.10.20.370:FF:000001">
    <property type="entry name" value="Retrovirus-related Pol polyprotein from transposon 17.6-like protein"/>
    <property type="match status" value="1"/>
</dbReference>
<dbReference type="InterPro" id="IPR001878">
    <property type="entry name" value="Znf_CCHC"/>
</dbReference>
<dbReference type="Proteomes" id="UP000515152">
    <property type="component" value="Chromosome 24"/>
</dbReference>
<dbReference type="Gene3D" id="3.30.70.270">
    <property type="match status" value="2"/>
</dbReference>
<dbReference type="PROSITE" id="PS50878">
    <property type="entry name" value="RT_POL"/>
    <property type="match status" value="1"/>
</dbReference>
<dbReference type="PROSITE" id="PS50175">
    <property type="entry name" value="ASP_PROT_RETROV"/>
    <property type="match status" value="1"/>
</dbReference>
<evidence type="ECO:0000256" key="5">
    <source>
        <dbReference type="ARBA" id="ARBA00022695"/>
    </source>
</evidence>
<organism evidence="18 19">
    <name type="scientific">Clupea harengus</name>
    <name type="common">Atlantic herring</name>
    <dbReference type="NCBI Taxonomy" id="7950"/>
    <lineage>
        <taxon>Eukaryota</taxon>
        <taxon>Metazoa</taxon>
        <taxon>Chordata</taxon>
        <taxon>Craniata</taxon>
        <taxon>Vertebrata</taxon>
        <taxon>Euteleostomi</taxon>
        <taxon>Actinopterygii</taxon>
        <taxon>Neopterygii</taxon>
        <taxon>Teleostei</taxon>
        <taxon>Clupei</taxon>
        <taxon>Clupeiformes</taxon>
        <taxon>Clupeoidei</taxon>
        <taxon>Clupeidae</taxon>
        <taxon>Clupea</taxon>
    </lineage>
</organism>
<dbReference type="InterPro" id="IPR043502">
    <property type="entry name" value="DNA/RNA_pol_sf"/>
</dbReference>
<evidence type="ECO:0000256" key="12">
    <source>
        <dbReference type="SAM" id="MobiDB-lite"/>
    </source>
</evidence>
<dbReference type="PROSITE" id="PS50158">
    <property type="entry name" value="ZF_CCHC"/>
    <property type="match status" value="1"/>
</dbReference>
<dbReference type="SUPFAM" id="SSF57756">
    <property type="entry name" value="Retrovirus zinc finger-like domains"/>
    <property type="match status" value="1"/>
</dbReference>
<dbReference type="InterPro" id="IPR018061">
    <property type="entry name" value="Retropepsins"/>
</dbReference>
<dbReference type="InterPro" id="IPR041588">
    <property type="entry name" value="Integrase_H2C2"/>
</dbReference>
<keyword evidence="4" id="KW-0808">Transferase</keyword>
<dbReference type="OrthoDB" id="6761011at2759"/>
<keyword evidence="11" id="KW-0862">Zinc</keyword>
<keyword evidence="18" id="KW-1185">Reference proteome</keyword>
<dbReference type="GO" id="GO:0004190">
    <property type="term" value="F:aspartic-type endopeptidase activity"/>
    <property type="evidence" value="ECO:0007669"/>
    <property type="project" value="InterPro"/>
</dbReference>
<feature type="compositionally biased region" description="Basic and acidic residues" evidence="12">
    <location>
        <begin position="366"/>
        <end position="378"/>
    </location>
</feature>
<dbReference type="InterPro" id="IPR001584">
    <property type="entry name" value="Integrase_cat-core"/>
</dbReference>
<evidence type="ECO:0000259" key="15">
    <source>
        <dbReference type="PROSITE" id="PS50804"/>
    </source>
</evidence>
<dbReference type="PANTHER" id="PTHR37984:SF5">
    <property type="entry name" value="PROTEIN NYNRIN-LIKE"/>
    <property type="match status" value="1"/>
</dbReference>
<dbReference type="InterPro" id="IPR012337">
    <property type="entry name" value="RNaseH-like_sf"/>
</dbReference>
<dbReference type="GeneID" id="116219098"/>
<evidence type="ECO:0000259" key="13">
    <source>
        <dbReference type="PROSITE" id="PS50158"/>
    </source>
</evidence>
<dbReference type="InterPro" id="IPR041373">
    <property type="entry name" value="RT_RNaseH"/>
</dbReference>
<dbReference type="SUPFAM" id="SSF50630">
    <property type="entry name" value="Acid proteases"/>
    <property type="match status" value="1"/>
</dbReference>
<evidence type="ECO:0000256" key="11">
    <source>
        <dbReference type="PROSITE-ProRule" id="PRU00047"/>
    </source>
</evidence>
<feature type="compositionally biased region" description="Polar residues" evidence="12">
    <location>
        <begin position="154"/>
        <end position="163"/>
    </location>
</feature>
<dbReference type="InterPro" id="IPR001995">
    <property type="entry name" value="Peptidase_A2_cat"/>
</dbReference>
<dbReference type="CDD" id="cd07936">
    <property type="entry name" value="SCAN"/>
    <property type="match status" value="1"/>
</dbReference>
<evidence type="ECO:0000256" key="2">
    <source>
        <dbReference type="ARBA" id="ARBA00012180"/>
    </source>
</evidence>
<dbReference type="InterPro" id="IPR000477">
    <property type="entry name" value="RT_dom"/>
</dbReference>
<dbReference type="GO" id="GO:0008270">
    <property type="term" value="F:zinc ion binding"/>
    <property type="evidence" value="ECO:0007669"/>
    <property type="project" value="UniProtKB-KW"/>
</dbReference>
<accession>A0A6P8F421</accession>
<evidence type="ECO:0000256" key="4">
    <source>
        <dbReference type="ARBA" id="ARBA00022679"/>
    </source>
</evidence>
<feature type="domain" description="Reverse transcriptase" evidence="16">
    <location>
        <begin position="903"/>
        <end position="1081"/>
    </location>
</feature>
<dbReference type="Pfam" id="PF00098">
    <property type="entry name" value="zf-CCHC"/>
    <property type="match status" value="1"/>
</dbReference>
<dbReference type="Gene3D" id="3.10.10.10">
    <property type="entry name" value="HIV Type 1 Reverse Transcriptase, subunit A, domain 1"/>
    <property type="match status" value="1"/>
</dbReference>
<dbReference type="CDD" id="cd00303">
    <property type="entry name" value="retropepsin_like"/>
    <property type="match status" value="1"/>
</dbReference>
<reference evidence="19" key="1">
    <citation type="submission" date="2025-08" db="UniProtKB">
        <authorList>
            <consortium name="RefSeq"/>
        </authorList>
    </citation>
    <scope>IDENTIFICATION</scope>
</reference>
<dbReference type="EC" id="2.7.7.49" evidence="3"/>
<name>A0A6P8F421_CLUHA</name>
<gene>
    <name evidence="19" type="primary">LOC116219098</name>
</gene>
<dbReference type="FunFam" id="3.30.70.270:FF:000020">
    <property type="entry name" value="Transposon Tf2-6 polyprotein-like Protein"/>
    <property type="match status" value="1"/>
</dbReference>
<dbReference type="InterPro" id="IPR036397">
    <property type="entry name" value="RNaseH_sf"/>
</dbReference>
<evidence type="ECO:0000256" key="10">
    <source>
        <dbReference type="ARBA" id="ARBA00039658"/>
    </source>
</evidence>
<feature type="region of interest" description="Disordered" evidence="12">
    <location>
        <begin position="360"/>
        <end position="389"/>
    </location>
</feature>
<dbReference type="InterPro" id="IPR043128">
    <property type="entry name" value="Rev_trsase/Diguanyl_cyclase"/>
</dbReference>
<dbReference type="FunFam" id="1.10.340.70:FF:000001">
    <property type="entry name" value="Retrovirus-related Pol polyprotein from transposon gypsy-like Protein"/>
    <property type="match status" value="1"/>
</dbReference>
<dbReference type="GO" id="GO:0004523">
    <property type="term" value="F:RNA-DNA hybrid ribonuclease activity"/>
    <property type="evidence" value="ECO:0007669"/>
    <property type="project" value="UniProtKB-EC"/>
</dbReference>
<dbReference type="InterPro" id="IPR021109">
    <property type="entry name" value="Peptidase_aspartic_dom_sf"/>
</dbReference>
<evidence type="ECO:0000256" key="1">
    <source>
        <dbReference type="ARBA" id="ARBA00010879"/>
    </source>
</evidence>
<sequence length="1301" mass="149032">MHLVPLLTGKAKAAYIAMDFEETMDYDKVKIAILDKFEINPETYRQRFRSWDVRPDETPKELYVRLKELYEKWVCPRAHSKEEIGELLILEQFLQMVNSEVRLWIRKHNPRTAKEAVSLADAFMLAQRGSRPYKLGPSRPYNAPTPGPSRPYNAPTSGRTEAGQTGREQKWREQKWERPIQTNREEWVCYHCGQAGHIKPNCPLRKPKDGQVCCRPNDGITDCLEEQWESVVEVTIKEEQLKALVDTGSSQTLVGAKWVPEDAIHIEHTVKIRCVHGDVMTYPTADIYMQIGEQEYLVSVGVVEHLPYPVVLGRDLPGLLELVEPVKSCNVAVTRSKAKEMEKDGLWDALPFFEPPFKVPKTRSQRRQDRFRGTKVHETLPAPDPGEHNSFTLPPNVRELQNSDETLNNCFKDLCADSEGNGESAKFRLKQGILYRHADGGEQLVVPKSLRATVLGLGHSVPWSGHLGQNKTWERVARRFYWPNMYTDLIEFCKTCPQCQLVAPGRKGNRVPLIPMPIIEVPFSRIAMDIVGPLERSRRGNRYILVIMDYATKYPEAFPLRHIKARQVANALLQLVTRVGIPQEVLTDQGTNFTSKLLKQVYQYLGIKAIKTTPYHPQTDGLVERFNQTLKNMLRKFVADSGADWDEWLPYLLFAYREVPQASTGFSPFELLYGRQVRGPLDILKEAWEGQQPQQGMNILSYVLKMRNKMESLAEQVQENMRTAQAVQKRWYDQTARERTFKPGQQVLLLLPTAESSLLAKWQGPFTVERKVGTVTYEILMPGRRKGKQIFHVNMLKEWRPREAAVAHHLLARRVDEEEEQDEQFFPVEQGHEVRSDLSHLSPGCQQELEACIPEGLFTETPGRTPLVEHHIRLKAPGPVRLPGYRIPAQLLPKIRQEVETMLEMGIIEPSHSEWSCPIVLVPKKDGTMRFCMDFRKLNSISAFDPYPMPRVDELIDRLGCAKYLTTLDLSKGYWQVPLAADTKELTAFRTPFGFYQYTMMPFGLQGAPATFQRLMDKVLEGAREYASAYLDDVVVFSHTWEDHLTHVQEVLRRIQAAGLTVNPKKCALAQAEVKYLGYVIGGGTVKPQLSKVSAILETPRPTTKKQVRSFLGVVGWYRRFVENFSNRAAPLIELTRKSSPNQVVWSEDCDKAFNDLRSCLCSDPILQNPDFSQPFTVQTDASGVGLGAVLLQGEVGEQKPVVYLSRKLFPRELRYSTVEKECLALKWAVDSLKYYLMGKDFILETDHRALKWLHRMKDTNSRVTRWYLALQPFNFEVRYRAGPENTTADYLSRVFEDENP</sequence>
<keyword evidence="8" id="KW-0378">Hydrolase</keyword>
<dbReference type="RefSeq" id="XP_031417902.1">
    <property type="nucleotide sequence ID" value="XM_031562042.2"/>
</dbReference>
<feature type="domain" description="Peptidase A2" evidence="14">
    <location>
        <begin position="241"/>
        <end position="316"/>
    </location>
</feature>
<dbReference type="InterPro" id="IPR003309">
    <property type="entry name" value="SCAN_dom"/>
</dbReference>
<dbReference type="InterPro" id="IPR036875">
    <property type="entry name" value="Znf_CCHC_sf"/>
</dbReference>
<evidence type="ECO:0000256" key="7">
    <source>
        <dbReference type="ARBA" id="ARBA00022759"/>
    </source>
</evidence>
<dbReference type="GO" id="GO:0003964">
    <property type="term" value="F:RNA-directed DNA polymerase activity"/>
    <property type="evidence" value="ECO:0007669"/>
    <property type="project" value="UniProtKB-KW"/>
</dbReference>
<proteinExistence type="inferred from homology"/>
<keyword evidence="7" id="KW-0255">Endonuclease</keyword>
<dbReference type="SUPFAM" id="SSF47353">
    <property type="entry name" value="Retrovirus capsid dimerization domain-like"/>
    <property type="match status" value="1"/>
</dbReference>
<comment type="similarity">
    <text evidence="1">Belongs to the beta type-B retroviral polymerase family. HERV class-II K(HML-2) pol subfamily.</text>
</comment>
<keyword evidence="11" id="KW-0863">Zinc-finger</keyword>
<dbReference type="PROSITE" id="PS50994">
    <property type="entry name" value="INTEGRASE"/>
    <property type="match status" value="1"/>
</dbReference>
<dbReference type="InterPro" id="IPR038269">
    <property type="entry name" value="SCAN_sf"/>
</dbReference>
<dbReference type="GO" id="GO:0006508">
    <property type="term" value="P:proteolysis"/>
    <property type="evidence" value="ECO:0007669"/>
    <property type="project" value="InterPro"/>
</dbReference>
<dbReference type="Gene3D" id="1.10.4020.10">
    <property type="entry name" value="DNA breaking-rejoining enzymes"/>
    <property type="match status" value="1"/>
</dbReference>
<evidence type="ECO:0000256" key="3">
    <source>
        <dbReference type="ARBA" id="ARBA00012493"/>
    </source>
</evidence>
<feature type="domain" description="SCAN box" evidence="15">
    <location>
        <begin position="45"/>
        <end position="121"/>
    </location>
</feature>
<evidence type="ECO:0000313" key="19">
    <source>
        <dbReference type="RefSeq" id="XP_031417902.1"/>
    </source>
</evidence>
<feature type="region of interest" description="Disordered" evidence="12">
    <location>
        <begin position="130"/>
        <end position="174"/>
    </location>
</feature>
<evidence type="ECO:0000259" key="16">
    <source>
        <dbReference type="PROSITE" id="PS50878"/>
    </source>
</evidence>
<evidence type="ECO:0000259" key="14">
    <source>
        <dbReference type="PROSITE" id="PS50175"/>
    </source>
</evidence>
<dbReference type="FunFam" id="3.30.420.10:FF:000032">
    <property type="entry name" value="Retrovirus-related Pol polyprotein from transposon 297-like Protein"/>
    <property type="match status" value="1"/>
</dbReference>
<protein>
    <recommendedName>
        <fullName evidence="10">Gypsy retrotransposon integrase-like protein 1</fullName>
        <ecNumber evidence="3">2.7.7.49</ecNumber>
        <ecNumber evidence="2">3.1.26.4</ecNumber>
    </recommendedName>
</protein>